<dbReference type="SUPFAM" id="SSF110921">
    <property type="entry name" value="2-isopropylmalate synthase LeuA, allosteric (dimerisation) domain"/>
    <property type="match status" value="1"/>
</dbReference>
<dbReference type="GO" id="GO:0009098">
    <property type="term" value="P:L-leucine biosynthetic process"/>
    <property type="evidence" value="ECO:0007669"/>
    <property type="project" value="UniProtKB-UniRule"/>
</dbReference>
<dbReference type="Proteomes" id="UP000647416">
    <property type="component" value="Unassembled WGS sequence"/>
</dbReference>
<evidence type="ECO:0000256" key="1">
    <source>
        <dbReference type="ARBA" id="ARBA00004689"/>
    </source>
</evidence>
<evidence type="ECO:0000256" key="9">
    <source>
        <dbReference type="ARBA" id="ARBA00023211"/>
    </source>
</evidence>
<dbReference type="GO" id="GO:0005737">
    <property type="term" value="C:cytoplasm"/>
    <property type="evidence" value="ECO:0007669"/>
    <property type="project" value="UniProtKB-UniRule"/>
</dbReference>
<organism evidence="13 14">
    <name type="scientific">Qingrenia yutianensis</name>
    <dbReference type="NCBI Taxonomy" id="2763676"/>
    <lineage>
        <taxon>Bacteria</taxon>
        <taxon>Bacillati</taxon>
        <taxon>Bacillota</taxon>
        <taxon>Clostridia</taxon>
        <taxon>Eubacteriales</taxon>
        <taxon>Oscillospiraceae</taxon>
        <taxon>Qingrenia</taxon>
    </lineage>
</organism>
<keyword evidence="13" id="KW-0012">Acyltransferase</keyword>
<dbReference type="Gene3D" id="3.20.20.70">
    <property type="entry name" value="Aldolase class I"/>
    <property type="match status" value="1"/>
</dbReference>
<dbReference type="InterPro" id="IPR054691">
    <property type="entry name" value="LeuA/HCS_post-cat"/>
</dbReference>
<keyword evidence="9 11" id="KW-0464">Manganese</keyword>
<evidence type="ECO:0000256" key="4">
    <source>
        <dbReference type="ARBA" id="ARBA00018198"/>
    </source>
</evidence>
<keyword evidence="10 11" id="KW-0100">Branched-chain amino acid biosynthesis</keyword>
<dbReference type="Gene3D" id="3.30.160.270">
    <property type="match status" value="1"/>
</dbReference>
<dbReference type="CDD" id="cd07940">
    <property type="entry name" value="DRE_TIM_IPMS"/>
    <property type="match status" value="1"/>
</dbReference>
<dbReference type="FunFam" id="1.10.238.260:FF:000001">
    <property type="entry name" value="2-isopropylmalate synthase"/>
    <property type="match status" value="1"/>
</dbReference>
<name>A0A926ITV5_9FIRM</name>
<dbReference type="SUPFAM" id="SSF51569">
    <property type="entry name" value="Aldolase"/>
    <property type="match status" value="1"/>
</dbReference>
<dbReference type="SMART" id="SM00917">
    <property type="entry name" value="LeuA_dimer"/>
    <property type="match status" value="1"/>
</dbReference>
<evidence type="ECO:0000256" key="7">
    <source>
        <dbReference type="ARBA" id="ARBA00022679"/>
    </source>
</evidence>
<dbReference type="Pfam" id="PF08502">
    <property type="entry name" value="LeuA_dimer"/>
    <property type="match status" value="1"/>
</dbReference>
<feature type="binding site" evidence="11">
    <location>
        <position position="204"/>
    </location>
    <ligand>
        <name>Mn(2+)</name>
        <dbReference type="ChEBI" id="CHEBI:29035"/>
    </ligand>
</feature>
<dbReference type="Pfam" id="PF00682">
    <property type="entry name" value="HMGL-like"/>
    <property type="match status" value="1"/>
</dbReference>
<comment type="cofactor">
    <cofactor evidence="11">
        <name>Mn(2+)</name>
        <dbReference type="ChEBI" id="CHEBI:29035"/>
    </cofactor>
</comment>
<dbReference type="NCBIfam" id="NF002086">
    <property type="entry name" value="PRK00915.1-3"/>
    <property type="match status" value="1"/>
</dbReference>
<dbReference type="InterPro" id="IPR000891">
    <property type="entry name" value="PYR_CT"/>
</dbReference>
<evidence type="ECO:0000256" key="2">
    <source>
        <dbReference type="ARBA" id="ARBA00009396"/>
    </source>
</evidence>
<dbReference type="InterPro" id="IPR013709">
    <property type="entry name" value="2-isopropylmalate_synth_dimer"/>
</dbReference>
<evidence type="ECO:0000256" key="3">
    <source>
        <dbReference type="ARBA" id="ARBA00012973"/>
    </source>
</evidence>
<evidence type="ECO:0000256" key="8">
    <source>
        <dbReference type="ARBA" id="ARBA00022723"/>
    </source>
</evidence>
<dbReference type="RefSeq" id="WP_262431649.1">
    <property type="nucleotide sequence ID" value="NZ_JACRTE010000004.1"/>
</dbReference>
<feature type="binding site" evidence="11">
    <location>
        <position position="14"/>
    </location>
    <ligand>
        <name>Mn(2+)</name>
        <dbReference type="ChEBI" id="CHEBI:29035"/>
    </ligand>
</feature>
<dbReference type="InterPro" id="IPR013785">
    <property type="entry name" value="Aldolase_TIM"/>
</dbReference>
<dbReference type="PANTHER" id="PTHR10277:SF9">
    <property type="entry name" value="2-ISOPROPYLMALATE SYNTHASE 1, CHLOROPLASTIC-RELATED"/>
    <property type="match status" value="1"/>
</dbReference>
<evidence type="ECO:0000256" key="5">
    <source>
        <dbReference type="ARBA" id="ARBA00022430"/>
    </source>
</evidence>
<comment type="catalytic activity">
    <reaction evidence="11">
        <text>3-methyl-2-oxobutanoate + acetyl-CoA + H2O = (2S)-2-isopropylmalate + CoA + H(+)</text>
        <dbReference type="Rhea" id="RHEA:21524"/>
        <dbReference type="ChEBI" id="CHEBI:1178"/>
        <dbReference type="ChEBI" id="CHEBI:11851"/>
        <dbReference type="ChEBI" id="CHEBI:15377"/>
        <dbReference type="ChEBI" id="CHEBI:15378"/>
        <dbReference type="ChEBI" id="CHEBI:57287"/>
        <dbReference type="ChEBI" id="CHEBI:57288"/>
        <dbReference type="EC" id="2.3.3.13"/>
    </reaction>
</comment>
<comment type="similarity">
    <text evidence="2 11">Belongs to the alpha-IPM synthase/homocitrate synthase family. LeuA type 1 subfamily.</text>
</comment>
<dbReference type="HAMAP" id="MF_01025">
    <property type="entry name" value="LeuA_type1"/>
    <property type="match status" value="1"/>
</dbReference>
<dbReference type="InterPro" id="IPR050073">
    <property type="entry name" value="2-IPM_HCS-like"/>
</dbReference>
<dbReference type="GO" id="GO:0003852">
    <property type="term" value="F:2-isopropylmalate synthase activity"/>
    <property type="evidence" value="ECO:0007669"/>
    <property type="project" value="UniProtKB-UniRule"/>
</dbReference>
<sequence length="502" mass="54946">MTETVKIFDTTLRDGEQSPGCTMNLKEKLQVARQLEKLNADIIEAGFAASSKGDFTSIEEISKIVTNATVAGLSRLVENDIDLSFDALKNAQNPRLHLFIATSPIHMQYKLKMSPDEVLSSIENSVKYAKTKFSDIEFSAEDATRSEFDFLIRALNTAIKAGATTINIPDTVGYSTPLEFSAFISKILENIVSPEKITLSVHCHNDLGLATANSLAAVKSGARQVECTINGIGERAGNAAMEEIVMALNVRNNFYNAKTGINTQFIVPSSRTVSAVTGSVVQPNKAIVGKNAFLHEAGIHQHGVMENKATYEIMTPEEVGYKEQQLILGKHSGRHAFENWLAENNHVVTKEEEKELFKKFKQLCDKKKTITERDLEALVQNKISVGEEKYKLKRFVINVGNTITSTAVLTVSAGGKDVEDVAIGDGPVDASFKAIEKIAGVTPELDDYNIRSITQGVDSLGEALVRLKYNGRYFKGRGLSTDVIEASIFAYIDAVNKLEAVI</sequence>
<evidence type="ECO:0000256" key="6">
    <source>
        <dbReference type="ARBA" id="ARBA00022605"/>
    </source>
</evidence>
<dbReference type="AlphaFoldDB" id="A0A926ITV5"/>
<dbReference type="Gene3D" id="1.10.238.260">
    <property type="match status" value="1"/>
</dbReference>
<dbReference type="PROSITE" id="PS00815">
    <property type="entry name" value="AIPM_HOMOCIT_SYNTH_1"/>
    <property type="match status" value="1"/>
</dbReference>
<dbReference type="Pfam" id="PF22617">
    <property type="entry name" value="HCS_D2"/>
    <property type="match status" value="1"/>
</dbReference>
<dbReference type="InterPro" id="IPR036230">
    <property type="entry name" value="LeuA_allosteric_dom_sf"/>
</dbReference>
<evidence type="ECO:0000256" key="11">
    <source>
        <dbReference type="HAMAP-Rule" id="MF_01025"/>
    </source>
</evidence>
<dbReference type="GO" id="GO:0003985">
    <property type="term" value="F:acetyl-CoA C-acetyltransferase activity"/>
    <property type="evidence" value="ECO:0007669"/>
    <property type="project" value="UniProtKB-UniRule"/>
</dbReference>
<keyword evidence="7 11" id="KW-0808">Transferase</keyword>
<comment type="caution">
    <text evidence="13">The sequence shown here is derived from an EMBL/GenBank/DDBJ whole genome shotgun (WGS) entry which is preliminary data.</text>
</comment>
<dbReference type="EMBL" id="JACRTE010000004">
    <property type="protein sequence ID" value="MBC8596098.1"/>
    <property type="molecule type" value="Genomic_DNA"/>
</dbReference>
<feature type="binding site" evidence="11">
    <location>
        <position position="202"/>
    </location>
    <ligand>
        <name>Mn(2+)</name>
        <dbReference type="ChEBI" id="CHEBI:29035"/>
    </ligand>
</feature>
<evidence type="ECO:0000259" key="12">
    <source>
        <dbReference type="PROSITE" id="PS50991"/>
    </source>
</evidence>
<proteinExistence type="inferred from homology"/>
<accession>A0A926ITV5</accession>
<gene>
    <name evidence="11" type="primary">leuA</name>
    <name evidence="13" type="ORF">H8706_04350</name>
</gene>
<keyword evidence="11" id="KW-0963">Cytoplasm</keyword>
<dbReference type="FunFam" id="3.20.20.70:FF:000010">
    <property type="entry name" value="2-isopropylmalate synthase"/>
    <property type="match status" value="1"/>
</dbReference>
<keyword evidence="5 11" id="KW-0432">Leucine biosynthesis</keyword>
<evidence type="ECO:0000256" key="10">
    <source>
        <dbReference type="ARBA" id="ARBA00023304"/>
    </source>
</evidence>
<dbReference type="NCBIfam" id="TIGR00973">
    <property type="entry name" value="leuA_bact"/>
    <property type="match status" value="1"/>
</dbReference>
<reference evidence="13" key="1">
    <citation type="submission" date="2020-08" db="EMBL/GenBank/DDBJ databases">
        <title>Genome public.</title>
        <authorList>
            <person name="Liu C."/>
            <person name="Sun Q."/>
        </authorList>
    </citation>
    <scope>NUCLEOTIDE SEQUENCE</scope>
    <source>
        <strain evidence="13">NSJ-50</strain>
    </source>
</reference>
<keyword evidence="6 11" id="KW-0028">Amino-acid biosynthesis</keyword>
<dbReference type="EC" id="2.3.3.13" evidence="3 11"/>
<evidence type="ECO:0000313" key="13">
    <source>
        <dbReference type="EMBL" id="MBC8596098.1"/>
    </source>
</evidence>
<dbReference type="InterPro" id="IPR005671">
    <property type="entry name" value="LeuA_bact_synth"/>
</dbReference>
<dbReference type="PANTHER" id="PTHR10277">
    <property type="entry name" value="HOMOCITRATE SYNTHASE-RELATED"/>
    <property type="match status" value="1"/>
</dbReference>
<comment type="pathway">
    <text evidence="1 11">Amino-acid biosynthesis; L-leucine biosynthesis; L-leucine from 3-methyl-2-oxobutanoate: step 1/4.</text>
</comment>
<dbReference type="GO" id="GO:0030145">
    <property type="term" value="F:manganese ion binding"/>
    <property type="evidence" value="ECO:0007669"/>
    <property type="project" value="UniProtKB-UniRule"/>
</dbReference>
<dbReference type="InterPro" id="IPR002034">
    <property type="entry name" value="AIPM/Hcit_synth_CS"/>
</dbReference>
<comment type="function">
    <text evidence="11">Catalyzes the condensation of the acetyl group of acetyl-CoA with 3-methyl-2-oxobutanoate (2-ketoisovalerate) to form 3-carboxy-3-hydroxy-4-methylpentanoate (2-isopropylmalate).</text>
</comment>
<evidence type="ECO:0000313" key="14">
    <source>
        <dbReference type="Proteomes" id="UP000647416"/>
    </source>
</evidence>
<keyword evidence="14" id="KW-1185">Reference proteome</keyword>
<dbReference type="PROSITE" id="PS50991">
    <property type="entry name" value="PYR_CT"/>
    <property type="match status" value="1"/>
</dbReference>
<feature type="region of interest" description="Regulatory domain" evidence="11">
    <location>
        <begin position="391"/>
        <end position="502"/>
    </location>
</feature>
<protein>
    <recommendedName>
        <fullName evidence="4 11">2-isopropylmalate synthase</fullName>
        <ecNumber evidence="3 11">2.3.3.13</ecNumber>
    </recommendedName>
    <alternativeName>
        <fullName evidence="11">Alpha-IPM synthase</fullName>
    </alternativeName>
    <alternativeName>
        <fullName evidence="11">Alpha-isopropylmalate synthase</fullName>
    </alternativeName>
</protein>
<dbReference type="PROSITE" id="PS00816">
    <property type="entry name" value="AIPM_HOMOCIT_SYNTH_2"/>
    <property type="match status" value="1"/>
</dbReference>
<comment type="subunit">
    <text evidence="11">Homodimer.</text>
</comment>
<keyword evidence="8 11" id="KW-0479">Metal-binding</keyword>
<feature type="domain" description="Pyruvate carboxyltransferase" evidence="12">
    <location>
        <begin position="5"/>
        <end position="267"/>
    </location>
</feature>
<feature type="binding site" evidence="11">
    <location>
        <position position="238"/>
    </location>
    <ligand>
        <name>Mn(2+)</name>
        <dbReference type="ChEBI" id="CHEBI:29035"/>
    </ligand>
</feature>